<feature type="non-terminal residue" evidence="1">
    <location>
        <position position="1"/>
    </location>
</feature>
<organism evidence="1 2">
    <name type="scientific">Oryza sativa subsp. japonica</name>
    <name type="common">Rice</name>
    <dbReference type="NCBI Taxonomy" id="39947"/>
    <lineage>
        <taxon>Eukaryota</taxon>
        <taxon>Viridiplantae</taxon>
        <taxon>Streptophyta</taxon>
        <taxon>Embryophyta</taxon>
        <taxon>Tracheophyta</taxon>
        <taxon>Spermatophyta</taxon>
        <taxon>Magnoliopsida</taxon>
        <taxon>Liliopsida</taxon>
        <taxon>Poales</taxon>
        <taxon>Poaceae</taxon>
        <taxon>BOP clade</taxon>
        <taxon>Oryzoideae</taxon>
        <taxon>Oryzeae</taxon>
        <taxon>Oryzinae</taxon>
        <taxon>Oryza</taxon>
        <taxon>Oryza sativa</taxon>
    </lineage>
</organism>
<dbReference type="PaxDb" id="39947-A0A0P0Y451"/>
<evidence type="ECO:0000313" key="1">
    <source>
        <dbReference type="EMBL" id="BAT14709.1"/>
    </source>
</evidence>
<dbReference type="EMBL" id="AP014967">
    <property type="protein sequence ID" value="BAT14709.1"/>
    <property type="molecule type" value="Genomic_DNA"/>
</dbReference>
<dbReference type="InParanoid" id="A0A0P0Y451"/>
<sequence>NSDPFMDNLLWLFPPK</sequence>
<evidence type="ECO:0000313" key="2">
    <source>
        <dbReference type="Proteomes" id="UP000059680"/>
    </source>
</evidence>
<reference evidence="2" key="1">
    <citation type="journal article" date="2005" name="Nature">
        <title>The map-based sequence of the rice genome.</title>
        <authorList>
            <consortium name="International rice genome sequencing project (IRGSP)"/>
            <person name="Matsumoto T."/>
            <person name="Wu J."/>
            <person name="Kanamori H."/>
            <person name="Katayose Y."/>
            <person name="Fujisawa M."/>
            <person name="Namiki N."/>
            <person name="Mizuno H."/>
            <person name="Yamamoto K."/>
            <person name="Antonio B.A."/>
            <person name="Baba T."/>
            <person name="Sakata K."/>
            <person name="Nagamura Y."/>
            <person name="Aoki H."/>
            <person name="Arikawa K."/>
            <person name="Arita K."/>
            <person name="Bito T."/>
            <person name="Chiden Y."/>
            <person name="Fujitsuka N."/>
            <person name="Fukunaka R."/>
            <person name="Hamada M."/>
            <person name="Harada C."/>
            <person name="Hayashi A."/>
            <person name="Hijishita S."/>
            <person name="Honda M."/>
            <person name="Hosokawa S."/>
            <person name="Ichikawa Y."/>
            <person name="Idonuma A."/>
            <person name="Iijima M."/>
            <person name="Ikeda M."/>
            <person name="Ikeno M."/>
            <person name="Ito K."/>
            <person name="Ito S."/>
            <person name="Ito T."/>
            <person name="Ito Y."/>
            <person name="Ito Y."/>
            <person name="Iwabuchi A."/>
            <person name="Kamiya K."/>
            <person name="Karasawa W."/>
            <person name="Kurita K."/>
            <person name="Katagiri S."/>
            <person name="Kikuta A."/>
            <person name="Kobayashi H."/>
            <person name="Kobayashi N."/>
            <person name="Machita K."/>
            <person name="Maehara T."/>
            <person name="Masukawa M."/>
            <person name="Mizubayashi T."/>
            <person name="Mukai Y."/>
            <person name="Nagasaki H."/>
            <person name="Nagata Y."/>
            <person name="Naito S."/>
            <person name="Nakashima M."/>
            <person name="Nakama Y."/>
            <person name="Nakamichi Y."/>
            <person name="Nakamura M."/>
            <person name="Meguro A."/>
            <person name="Negishi M."/>
            <person name="Ohta I."/>
            <person name="Ohta T."/>
            <person name="Okamoto M."/>
            <person name="Ono N."/>
            <person name="Saji S."/>
            <person name="Sakaguchi M."/>
            <person name="Sakai K."/>
            <person name="Shibata M."/>
            <person name="Shimokawa T."/>
            <person name="Song J."/>
            <person name="Takazaki Y."/>
            <person name="Terasawa K."/>
            <person name="Tsugane M."/>
            <person name="Tsuji K."/>
            <person name="Ueda S."/>
            <person name="Waki K."/>
            <person name="Yamagata H."/>
            <person name="Yamamoto M."/>
            <person name="Yamamoto S."/>
            <person name="Yamane H."/>
            <person name="Yoshiki S."/>
            <person name="Yoshihara R."/>
            <person name="Yukawa K."/>
            <person name="Zhong H."/>
            <person name="Yano M."/>
            <person name="Yuan Q."/>
            <person name="Ouyang S."/>
            <person name="Liu J."/>
            <person name="Jones K.M."/>
            <person name="Gansberger K."/>
            <person name="Moffat K."/>
            <person name="Hill J."/>
            <person name="Bera J."/>
            <person name="Fadrosh D."/>
            <person name="Jin S."/>
            <person name="Johri S."/>
            <person name="Kim M."/>
            <person name="Overton L."/>
            <person name="Reardon M."/>
            <person name="Tsitrin T."/>
            <person name="Vuong H."/>
            <person name="Weaver B."/>
            <person name="Ciecko A."/>
            <person name="Tallon L."/>
            <person name="Jackson J."/>
            <person name="Pai G."/>
            <person name="Aken S.V."/>
            <person name="Utterback T."/>
            <person name="Reidmuller S."/>
            <person name="Feldblyum T."/>
            <person name="Hsiao J."/>
            <person name="Zismann V."/>
            <person name="Iobst S."/>
            <person name="de Vazeille A.R."/>
            <person name="Buell C.R."/>
            <person name="Ying K."/>
            <person name="Li Y."/>
            <person name="Lu T."/>
            <person name="Huang Y."/>
            <person name="Zhao Q."/>
            <person name="Feng Q."/>
            <person name="Zhang L."/>
            <person name="Zhu J."/>
            <person name="Weng Q."/>
            <person name="Mu J."/>
            <person name="Lu Y."/>
            <person name="Fan D."/>
            <person name="Liu Y."/>
            <person name="Guan J."/>
            <person name="Zhang Y."/>
            <person name="Yu S."/>
            <person name="Liu X."/>
            <person name="Zhang Y."/>
            <person name="Hong G."/>
            <person name="Han B."/>
            <person name="Choisne N."/>
            <person name="Demange N."/>
            <person name="Orjeda G."/>
            <person name="Samain S."/>
            <person name="Cattolico L."/>
            <person name="Pelletier E."/>
            <person name="Couloux A."/>
            <person name="Segurens B."/>
            <person name="Wincker P."/>
            <person name="D'Hont A."/>
            <person name="Scarpelli C."/>
            <person name="Weissenbach J."/>
            <person name="Salanoubat M."/>
            <person name="Quetier F."/>
            <person name="Yu Y."/>
            <person name="Kim H.R."/>
            <person name="Rambo T."/>
            <person name="Currie J."/>
            <person name="Collura K."/>
            <person name="Luo M."/>
            <person name="Yang T."/>
            <person name="Ammiraju J.S.S."/>
            <person name="Engler F."/>
            <person name="Soderlund C."/>
            <person name="Wing R.A."/>
            <person name="Palmer L.E."/>
            <person name="de la Bastide M."/>
            <person name="Spiegel L."/>
            <person name="Nascimento L."/>
            <person name="Zutavern T."/>
            <person name="O'Shaughnessy A."/>
            <person name="Dike S."/>
            <person name="Dedhia N."/>
            <person name="Preston R."/>
            <person name="Balija V."/>
            <person name="McCombie W.R."/>
            <person name="Chow T."/>
            <person name="Chen H."/>
            <person name="Chung M."/>
            <person name="Chen C."/>
            <person name="Shaw J."/>
            <person name="Wu H."/>
            <person name="Hsiao K."/>
            <person name="Chao Y."/>
            <person name="Chu M."/>
            <person name="Cheng C."/>
            <person name="Hour A."/>
            <person name="Lee P."/>
            <person name="Lin S."/>
            <person name="Lin Y."/>
            <person name="Liou J."/>
            <person name="Liu S."/>
            <person name="Hsing Y."/>
            <person name="Raghuvanshi S."/>
            <person name="Mohanty A."/>
            <person name="Bharti A.K."/>
            <person name="Gaur A."/>
            <person name="Gupta V."/>
            <person name="Kumar D."/>
            <person name="Ravi V."/>
            <person name="Vij S."/>
            <person name="Kapur A."/>
            <person name="Khurana P."/>
            <person name="Khurana P."/>
            <person name="Khurana J.P."/>
            <person name="Tyagi A.K."/>
            <person name="Gaikwad K."/>
            <person name="Singh A."/>
            <person name="Dalal V."/>
            <person name="Srivastava S."/>
            <person name="Dixit A."/>
            <person name="Pal A.K."/>
            <person name="Ghazi I.A."/>
            <person name="Yadav M."/>
            <person name="Pandit A."/>
            <person name="Bhargava A."/>
            <person name="Sureshbabu K."/>
            <person name="Batra K."/>
            <person name="Sharma T.R."/>
            <person name="Mohapatra T."/>
            <person name="Singh N.K."/>
            <person name="Messing J."/>
            <person name="Nelson A.B."/>
            <person name="Fuks G."/>
            <person name="Kavchok S."/>
            <person name="Keizer G."/>
            <person name="Linton E."/>
            <person name="Llaca V."/>
            <person name="Song R."/>
            <person name="Tanyolac B."/>
            <person name="Young S."/>
            <person name="Ho-Il K."/>
            <person name="Hahn J.H."/>
            <person name="Sangsakoo G."/>
            <person name="Vanavichit A."/>
            <person name="de Mattos Luiz.A.T."/>
            <person name="Zimmer P.D."/>
            <person name="Malone G."/>
            <person name="Dellagostin O."/>
            <person name="de Oliveira A.C."/>
            <person name="Bevan M."/>
            <person name="Bancroft I."/>
            <person name="Minx P."/>
            <person name="Cordum H."/>
            <person name="Wilson R."/>
            <person name="Cheng Z."/>
            <person name="Jin W."/>
            <person name="Jiang J."/>
            <person name="Leong S.A."/>
            <person name="Iwama H."/>
            <person name="Gojobori T."/>
            <person name="Itoh T."/>
            <person name="Niimura Y."/>
            <person name="Fujii Y."/>
            <person name="Habara T."/>
            <person name="Sakai H."/>
            <person name="Sato Y."/>
            <person name="Wilson G."/>
            <person name="Kumar K."/>
            <person name="McCouch S."/>
            <person name="Juretic N."/>
            <person name="Hoen D."/>
            <person name="Wright S."/>
            <person name="Bruskiewich R."/>
            <person name="Bureau T."/>
            <person name="Miyao A."/>
            <person name="Hirochika H."/>
            <person name="Nishikawa T."/>
            <person name="Kadowaki K."/>
            <person name="Sugiura M."/>
            <person name="Burr B."/>
            <person name="Sasaki T."/>
        </authorList>
    </citation>
    <scope>NUCLEOTIDE SEQUENCE [LARGE SCALE GENOMIC DNA]</scope>
    <source>
        <strain evidence="2">cv. Nipponbare</strain>
    </source>
</reference>
<name>A0A0P0Y451_ORYSJ</name>
<dbReference type="AlphaFoldDB" id="A0A0P0Y451"/>
<protein>
    <submittedName>
        <fullName evidence="1">Os11g0594900 protein</fullName>
    </submittedName>
</protein>
<reference evidence="1 2" key="3">
    <citation type="journal article" date="2013" name="Rice">
        <title>Improvement of the Oryza sativa Nipponbare reference genome using next generation sequence and optical map data.</title>
        <authorList>
            <person name="Kawahara Y."/>
            <person name="de la Bastide M."/>
            <person name="Hamilton J.P."/>
            <person name="Kanamori H."/>
            <person name="McCombie W.R."/>
            <person name="Ouyang S."/>
            <person name="Schwartz D.C."/>
            <person name="Tanaka T."/>
            <person name="Wu J."/>
            <person name="Zhou S."/>
            <person name="Childs K.L."/>
            <person name="Davidson R.M."/>
            <person name="Lin H."/>
            <person name="Quesada-Ocampo L."/>
            <person name="Vaillancourt B."/>
            <person name="Sakai H."/>
            <person name="Lee S.S."/>
            <person name="Kim J."/>
            <person name="Numa H."/>
            <person name="Itoh T."/>
            <person name="Buell C.R."/>
            <person name="Matsumoto T."/>
        </authorList>
    </citation>
    <scope>NUCLEOTIDE SEQUENCE [LARGE SCALE GENOMIC DNA]</scope>
    <source>
        <strain evidence="2">cv. Nipponbare</strain>
    </source>
</reference>
<accession>A0A0P0Y451</accession>
<reference evidence="1 2" key="2">
    <citation type="journal article" date="2013" name="Plant Cell Physiol.">
        <title>Rice Annotation Project Database (RAP-DB): an integrative and interactive database for rice genomics.</title>
        <authorList>
            <person name="Sakai H."/>
            <person name="Lee S.S."/>
            <person name="Tanaka T."/>
            <person name="Numa H."/>
            <person name="Kim J."/>
            <person name="Kawahara Y."/>
            <person name="Wakimoto H."/>
            <person name="Yang C.C."/>
            <person name="Iwamoto M."/>
            <person name="Abe T."/>
            <person name="Yamada Y."/>
            <person name="Muto A."/>
            <person name="Inokuchi H."/>
            <person name="Ikemura T."/>
            <person name="Matsumoto T."/>
            <person name="Sasaki T."/>
            <person name="Itoh T."/>
        </authorList>
    </citation>
    <scope>NUCLEOTIDE SEQUENCE [LARGE SCALE GENOMIC DNA]</scope>
    <source>
        <strain evidence="2">cv. Nipponbare</strain>
    </source>
</reference>
<keyword evidence="2" id="KW-1185">Reference proteome</keyword>
<dbReference type="Proteomes" id="UP000059680">
    <property type="component" value="Chromosome 11"/>
</dbReference>
<gene>
    <name evidence="1" type="ordered locus">Os11g0594900</name>
    <name evidence="1" type="ORF">OSNPB_110594900</name>
</gene>
<proteinExistence type="predicted"/>